<organism evidence="1 2">
    <name type="scientific">Pandoravirus salinus</name>
    <dbReference type="NCBI Taxonomy" id="1349410"/>
    <lineage>
        <taxon>Viruses</taxon>
        <taxon>Pandoravirus</taxon>
    </lineage>
</organism>
<proteinExistence type="predicted"/>
<reference evidence="1 2" key="1">
    <citation type="journal article" date="2013" name="Science">
        <title>Pandoraviruses: amoeba viruses with genomes up to 2.5 Mb reaching that of parasitic eukaryotes.</title>
        <authorList>
            <person name="Philippe N."/>
            <person name="Legendre M."/>
            <person name="Doutre G."/>
            <person name="Coute Y."/>
            <person name="Poirot O."/>
            <person name="Lescot M."/>
            <person name="Arslan D."/>
            <person name="Seltzer V."/>
            <person name="Bertaux L."/>
            <person name="Bruley C."/>
            <person name="Garin J."/>
            <person name="Claverie J.M."/>
            <person name="Abergel C."/>
        </authorList>
    </citation>
    <scope>NUCLEOTIDE SEQUENCE [LARGE SCALE GENOMIC DNA]</scope>
</reference>
<gene>
    <name evidence="1" type="ORF">psal_cds_1031</name>
</gene>
<evidence type="ECO:0000313" key="1">
    <source>
        <dbReference type="EMBL" id="AGO85220.1"/>
    </source>
</evidence>
<dbReference type="GeneID" id="16607685"/>
<dbReference type="EMBL" id="KC977571">
    <property type="protein sequence ID" value="AGO85220.1"/>
    <property type="molecule type" value="Genomic_DNA"/>
</dbReference>
<protein>
    <submittedName>
        <fullName evidence="1">Uncharacterized protein</fullName>
    </submittedName>
</protein>
<dbReference type="Proteomes" id="UP000204584">
    <property type="component" value="Segment"/>
</dbReference>
<evidence type="ECO:0000313" key="2">
    <source>
        <dbReference type="Proteomes" id="UP000204584"/>
    </source>
</evidence>
<name>S4W4F1_9VIRU</name>
<accession>S4W4F1</accession>
<dbReference type="KEGG" id="vg:16607685"/>
<sequence length="616" mass="66966">MQVDPFAEATAQHMTALVEACARRQAHRETPEDDKILQRYLGNGSCEEMLPYYERLWANLAADADATEAIHAYGWIKQWPPTRLDILDTYIDLVGLPRGRLEDEYADRHDAAWDRARGASPEDLMALLGAAARERKAARYLPDAADTLRAHQDEQTSFGDCASSRYRYLVVALSVVDISVASLIAVPIDPTTLGQPVVLGRMWNHHHAAETLGLPGDLPAPPASALAPALRPFASMIPVLLAQAADAQNFARWRGAGYVAQEERRQEAAQRQRTRTIVQRALDPLLARLTWIDAISVLPPSVTPYLPTRPTTYGIYAWFDECQLAEGLAIALGRHAAAAAGPYAKRVHAASVPAERDLDDDDLLLQTRGPHGRRLRDDAVMGRTPNRLDALVRRTLARSPAAIAIDAIPWTMQGDVGFDVWQGVCGAPAARRNPTVERFAPLVAVAREWGVEADEYELRRPELLCGRLAHDAITHGIRHGARLAPDASARTGRPTTASAEGAAIEAVCYDDRPDRPFERVDASTVDAAIAKAFQVAHRRPPRPEDAGLIDAVTNLVTEANRIYGVPSASGARLHTVDTQATLATLALRSGARLEPADLSDAGRACAALTPTYALAP</sequence>
<keyword evidence="2" id="KW-1185">Reference proteome</keyword>
<dbReference type="RefSeq" id="YP_008438294.1">
    <property type="nucleotide sequence ID" value="NC_022098.1"/>
</dbReference>